<dbReference type="Proteomes" id="UP000229681">
    <property type="component" value="Unassembled WGS sequence"/>
</dbReference>
<organism evidence="1 2">
    <name type="scientific">Candidatus Thermofonsia Clade 1 bacterium</name>
    <dbReference type="NCBI Taxonomy" id="2364210"/>
    <lineage>
        <taxon>Bacteria</taxon>
        <taxon>Bacillati</taxon>
        <taxon>Chloroflexota</taxon>
        <taxon>Candidatus Thermofontia</taxon>
        <taxon>Candidatus Thermofonsia Clade 1</taxon>
    </lineage>
</organism>
<comment type="caution">
    <text evidence="1">The sequence shown here is derived from an EMBL/GenBank/DDBJ whole genome shotgun (WGS) entry which is preliminary data.</text>
</comment>
<evidence type="ECO:0000313" key="2">
    <source>
        <dbReference type="Proteomes" id="UP000229681"/>
    </source>
</evidence>
<proteinExistence type="predicted"/>
<protein>
    <submittedName>
        <fullName evidence="1">Uncharacterized protein</fullName>
    </submittedName>
</protein>
<sequence>MRSLTLTQIANLDLSALALGIRLRIIARSGAADALQQFAAQALKAWLQFSGALKHTRGSGSASQRRMTAHRAARLWLSAYDTPFSGLYALIFNNGRFDVMETRHRSRILT</sequence>
<reference evidence="1 2" key="1">
    <citation type="submission" date="2017-11" db="EMBL/GenBank/DDBJ databases">
        <title>Evolution of Phototrophy in the Chloroflexi Phylum Driven by Horizontal Gene Transfer.</title>
        <authorList>
            <person name="Ward L.M."/>
            <person name="Hemp J."/>
            <person name="Shih P.M."/>
            <person name="Mcglynn S.E."/>
            <person name="Fischer W."/>
        </authorList>
    </citation>
    <scope>NUCLEOTIDE SEQUENCE [LARGE SCALE GENOMIC DNA]</scope>
    <source>
        <strain evidence="1">JP3_13</strain>
    </source>
</reference>
<accession>A0A2M8PCM2</accession>
<dbReference type="EMBL" id="PGTM01000177">
    <property type="protein sequence ID" value="PJF35293.1"/>
    <property type="molecule type" value="Genomic_DNA"/>
</dbReference>
<gene>
    <name evidence="1" type="ORF">CUN49_11295</name>
</gene>
<evidence type="ECO:0000313" key="1">
    <source>
        <dbReference type="EMBL" id="PJF35293.1"/>
    </source>
</evidence>
<name>A0A2M8PCM2_9CHLR</name>
<dbReference type="AlphaFoldDB" id="A0A2M8PCM2"/>